<reference evidence="2" key="1">
    <citation type="submission" date="2022-07" db="EMBL/GenBank/DDBJ databases">
        <authorList>
            <person name="Trinca V."/>
            <person name="Uliana J.V.C."/>
            <person name="Torres T.T."/>
            <person name="Ward R.J."/>
            <person name="Monesi N."/>
        </authorList>
    </citation>
    <scope>NUCLEOTIDE SEQUENCE</scope>
    <source>
        <strain evidence="2">HSMRA1968</strain>
        <tissue evidence="2">Whole embryos</tissue>
    </source>
</reference>
<keyword evidence="1" id="KW-0472">Membrane</keyword>
<name>A0A9Q0N839_9DIPT</name>
<dbReference type="AlphaFoldDB" id="A0A9Q0N839"/>
<organism evidence="2 3">
    <name type="scientific">Pseudolycoriella hygida</name>
    <dbReference type="NCBI Taxonomy" id="35572"/>
    <lineage>
        <taxon>Eukaryota</taxon>
        <taxon>Metazoa</taxon>
        <taxon>Ecdysozoa</taxon>
        <taxon>Arthropoda</taxon>
        <taxon>Hexapoda</taxon>
        <taxon>Insecta</taxon>
        <taxon>Pterygota</taxon>
        <taxon>Neoptera</taxon>
        <taxon>Endopterygota</taxon>
        <taxon>Diptera</taxon>
        <taxon>Nematocera</taxon>
        <taxon>Sciaroidea</taxon>
        <taxon>Sciaridae</taxon>
        <taxon>Pseudolycoriella</taxon>
    </lineage>
</organism>
<sequence length="59" mass="7060">MSKYLVKPKKCRKHQNWITHYWIFSIFFVDIFTQYGTAANILPDENDFSILKLNFCDLG</sequence>
<evidence type="ECO:0000256" key="1">
    <source>
        <dbReference type="SAM" id="Phobius"/>
    </source>
</evidence>
<comment type="caution">
    <text evidence="2">The sequence shown here is derived from an EMBL/GenBank/DDBJ whole genome shotgun (WGS) entry which is preliminary data.</text>
</comment>
<evidence type="ECO:0000313" key="2">
    <source>
        <dbReference type="EMBL" id="KAJ6645253.1"/>
    </source>
</evidence>
<feature type="transmembrane region" description="Helical" evidence="1">
    <location>
        <begin position="21"/>
        <end position="42"/>
    </location>
</feature>
<protein>
    <submittedName>
        <fullName evidence="2">Uncharacterized protein</fullName>
    </submittedName>
</protein>
<keyword evidence="3" id="KW-1185">Reference proteome</keyword>
<keyword evidence="1" id="KW-1133">Transmembrane helix</keyword>
<proteinExistence type="predicted"/>
<gene>
    <name evidence="2" type="ORF">Bhyg_00457</name>
</gene>
<keyword evidence="1" id="KW-0812">Transmembrane</keyword>
<accession>A0A9Q0N839</accession>
<dbReference type="EMBL" id="WJQU01000001">
    <property type="protein sequence ID" value="KAJ6645253.1"/>
    <property type="molecule type" value="Genomic_DNA"/>
</dbReference>
<dbReference type="Proteomes" id="UP001151699">
    <property type="component" value="Chromosome A"/>
</dbReference>
<evidence type="ECO:0000313" key="3">
    <source>
        <dbReference type="Proteomes" id="UP001151699"/>
    </source>
</evidence>